<accession>A0A366SF83</accession>
<reference evidence="1 2" key="1">
    <citation type="submission" date="2015-06" db="EMBL/GenBank/DDBJ databases">
        <title>The Genome Sequence of Enterococcus cecorum 170AEA1.</title>
        <authorList>
            <consortium name="The Broad Institute Genomics Platform"/>
            <consortium name="The Broad Institute Genome Sequencing Center for Infectious Disease"/>
            <person name="Earl A.M."/>
            <person name="Van Tyne D."/>
            <person name="Lebreton F."/>
            <person name="Saavedra J.T."/>
            <person name="Gilmore M.S."/>
            <person name="Manson McGuire A."/>
            <person name="Clock S."/>
            <person name="Crupain M."/>
            <person name="Rangan U."/>
            <person name="Young S."/>
            <person name="Abouelleil A."/>
            <person name="Cao P."/>
            <person name="Chapman S.B."/>
            <person name="Griggs A."/>
            <person name="Priest M."/>
            <person name="Shea T."/>
            <person name="Wortman J."/>
            <person name="Nusbaum C."/>
            <person name="Birren B."/>
        </authorList>
    </citation>
    <scope>NUCLEOTIDE SEQUENCE [LARGE SCALE GENOMIC DNA]</scope>
    <source>
        <strain evidence="1 2">170AEA1</strain>
    </source>
</reference>
<dbReference type="AlphaFoldDB" id="A0A366SF83"/>
<evidence type="ECO:0000313" key="2">
    <source>
        <dbReference type="Proteomes" id="UP000252800"/>
    </source>
</evidence>
<dbReference type="EMBL" id="LEOY01000012">
    <property type="protein sequence ID" value="RBR28916.1"/>
    <property type="molecule type" value="Genomic_DNA"/>
</dbReference>
<protein>
    <submittedName>
        <fullName evidence="1">Uncharacterized protein</fullName>
    </submittedName>
</protein>
<proteinExistence type="predicted"/>
<sequence>MIVNKKTWYIRFEPNIIDEKKLILYNKFTEKLYLLPEIYYIYLKNIENLDLCYRIIQDKYLIENSYAKDLVIEMKNKLLDLGVLSND</sequence>
<gene>
    <name evidence="1" type="ORF">EB18_01533</name>
</gene>
<evidence type="ECO:0000313" key="1">
    <source>
        <dbReference type="EMBL" id="RBR28916.1"/>
    </source>
</evidence>
<comment type="caution">
    <text evidence="1">The sequence shown here is derived from an EMBL/GenBank/DDBJ whole genome shotgun (WGS) entry which is preliminary data.</text>
</comment>
<organism evidence="1 2">
    <name type="scientific">Enterococcus cecorum</name>
    <dbReference type="NCBI Taxonomy" id="44008"/>
    <lineage>
        <taxon>Bacteria</taxon>
        <taxon>Bacillati</taxon>
        <taxon>Bacillota</taxon>
        <taxon>Bacilli</taxon>
        <taxon>Lactobacillales</taxon>
        <taxon>Enterococcaceae</taxon>
        <taxon>Enterococcus</taxon>
    </lineage>
</organism>
<name>A0A366SF83_9ENTE</name>
<dbReference type="Proteomes" id="UP000252800">
    <property type="component" value="Unassembled WGS sequence"/>
</dbReference>
<dbReference type="RefSeq" id="WP_113784735.1">
    <property type="nucleotide sequence ID" value="NZ_JBECZO010000007.1"/>
</dbReference>